<evidence type="ECO:0000256" key="1">
    <source>
        <dbReference type="ARBA" id="ARBA00004496"/>
    </source>
</evidence>
<name>A0A379ZEL0_9GAMM</name>
<dbReference type="InterPro" id="IPR019479">
    <property type="entry name" value="Peroxiredoxin_C"/>
</dbReference>
<keyword evidence="9 16" id="KW-0560">Oxidoreductase</keyword>
<dbReference type="Pfam" id="PF00578">
    <property type="entry name" value="AhpC-TSA"/>
    <property type="match status" value="1"/>
</dbReference>
<dbReference type="AlphaFoldDB" id="A0A379ZEL0"/>
<accession>A0A379ZEL0</accession>
<evidence type="ECO:0000256" key="7">
    <source>
        <dbReference type="ARBA" id="ARBA00022559"/>
    </source>
</evidence>
<evidence type="ECO:0000313" key="18">
    <source>
        <dbReference type="EMBL" id="SUI59574.1"/>
    </source>
</evidence>
<keyword evidence="8 16" id="KW-0049">Antioxidant</keyword>
<dbReference type="InterPro" id="IPR013766">
    <property type="entry name" value="Thioredoxin_domain"/>
</dbReference>
<dbReference type="GO" id="GO:0033554">
    <property type="term" value="P:cellular response to stress"/>
    <property type="evidence" value="ECO:0007669"/>
    <property type="project" value="TreeGrafter"/>
</dbReference>
<evidence type="ECO:0000256" key="15">
    <source>
        <dbReference type="PIRSR" id="PIRSR000239-1"/>
    </source>
</evidence>
<keyword evidence="6 16" id="KW-0963">Cytoplasm</keyword>
<dbReference type="SUPFAM" id="SSF52833">
    <property type="entry name" value="Thioredoxin-like"/>
    <property type="match status" value="1"/>
</dbReference>
<dbReference type="InterPro" id="IPR017559">
    <property type="entry name" value="AhpC"/>
</dbReference>
<dbReference type="Pfam" id="PF10417">
    <property type="entry name" value="1-cysPrx_C"/>
    <property type="match status" value="1"/>
</dbReference>
<dbReference type="InterPro" id="IPR024706">
    <property type="entry name" value="Peroxiredoxin_AhpC-typ"/>
</dbReference>
<dbReference type="Gene3D" id="3.40.30.10">
    <property type="entry name" value="Glutaredoxin"/>
    <property type="match status" value="1"/>
</dbReference>
<gene>
    <name evidence="18" type="primary">ahpC</name>
    <name evidence="18" type="ORF">NCTC10736_00159</name>
</gene>
<dbReference type="EMBL" id="UGYV01000001">
    <property type="protein sequence ID" value="SUI59574.1"/>
    <property type="molecule type" value="Genomic_DNA"/>
</dbReference>
<evidence type="ECO:0000256" key="6">
    <source>
        <dbReference type="ARBA" id="ARBA00022490"/>
    </source>
</evidence>
<comment type="subunit">
    <text evidence="3">Homodimer; disulfide-linked, upon oxidation. 5 homodimers assemble to form a ring-like decamer.</text>
</comment>
<evidence type="ECO:0000259" key="17">
    <source>
        <dbReference type="PROSITE" id="PS51352"/>
    </source>
</evidence>
<sequence>MLHIDRTQANVLVMNLSNHQLYGSIKMTQSIINSTIKPFKATAFHNGEFVPVTEQDLLGKWSVVFFYPADFTFVCPTELGDMADYYEKLQGMGVEVYSVSTDTHFTHKAWHDTSDTIKKINFPMLADPTGTISRNFGVMIEEDGLALRGTFVINPEGQIKVSEVHDLGIGRSAQELVRKIQAAQYVATHDGEVCPAKWQPGDDTLAPSLDLVGKI</sequence>
<dbReference type="InterPro" id="IPR000866">
    <property type="entry name" value="AhpC/TSA"/>
</dbReference>
<protein>
    <recommendedName>
        <fullName evidence="5 16">Alkyl hydroperoxide reductase C</fullName>
        <ecNumber evidence="4 16">1.11.1.26</ecNumber>
    </recommendedName>
    <alternativeName>
        <fullName evidence="12 16">Peroxiredoxin</fullName>
    </alternativeName>
    <alternativeName>
        <fullName evidence="13 16">Thioredoxin peroxidase</fullName>
    </alternativeName>
</protein>
<dbReference type="GO" id="GO:0005829">
    <property type="term" value="C:cytosol"/>
    <property type="evidence" value="ECO:0007669"/>
    <property type="project" value="TreeGrafter"/>
</dbReference>
<dbReference type="GO" id="GO:0006979">
    <property type="term" value="P:response to oxidative stress"/>
    <property type="evidence" value="ECO:0007669"/>
    <property type="project" value="UniProtKB-UniRule"/>
</dbReference>
<evidence type="ECO:0000313" key="19">
    <source>
        <dbReference type="Proteomes" id="UP000255061"/>
    </source>
</evidence>
<keyword evidence="11 16" id="KW-0676">Redox-active center</keyword>
<dbReference type="PANTHER" id="PTHR10681:SF121">
    <property type="entry name" value="ALKYL HYDROPEROXIDE REDUCTASE C"/>
    <property type="match status" value="1"/>
</dbReference>
<evidence type="ECO:0000256" key="8">
    <source>
        <dbReference type="ARBA" id="ARBA00022862"/>
    </source>
</evidence>
<keyword evidence="7 16" id="KW-0575">Peroxidase</keyword>
<comment type="subcellular location">
    <subcellularLocation>
        <location evidence="1 16">Cytoplasm</location>
    </subcellularLocation>
</comment>
<evidence type="ECO:0000256" key="12">
    <source>
        <dbReference type="ARBA" id="ARBA00032077"/>
    </source>
</evidence>
<evidence type="ECO:0000256" key="11">
    <source>
        <dbReference type="ARBA" id="ARBA00023284"/>
    </source>
</evidence>
<dbReference type="GO" id="GO:0042744">
    <property type="term" value="P:hydrogen peroxide catabolic process"/>
    <property type="evidence" value="ECO:0007669"/>
    <property type="project" value="TreeGrafter"/>
</dbReference>
<comment type="catalytic activity">
    <reaction evidence="14 16">
        <text>a hydroperoxide + NADH + H(+) = an alcohol + NAD(+) + H2O</text>
        <dbReference type="Rhea" id="RHEA:62628"/>
        <dbReference type="ChEBI" id="CHEBI:15377"/>
        <dbReference type="ChEBI" id="CHEBI:15378"/>
        <dbReference type="ChEBI" id="CHEBI:30879"/>
        <dbReference type="ChEBI" id="CHEBI:35924"/>
        <dbReference type="ChEBI" id="CHEBI:57540"/>
        <dbReference type="ChEBI" id="CHEBI:57945"/>
        <dbReference type="EC" id="1.11.1.26"/>
    </reaction>
</comment>
<evidence type="ECO:0000256" key="3">
    <source>
        <dbReference type="ARBA" id="ARBA00011654"/>
    </source>
</evidence>
<comment type="function">
    <text evidence="16">Thiol-specific peroxidase that catalyzes the reduction of hydrogen peroxide and organic hydroperoxides to water and alcohols, respectively. Plays a role in cell protection against oxidative stress by detoxifying peroxides.</text>
</comment>
<organism evidence="18 19">
    <name type="scientific">Shewanella morhuae</name>
    <dbReference type="NCBI Taxonomy" id="365591"/>
    <lineage>
        <taxon>Bacteria</taxon>
        <taxon>Pseudomonadati</taxon>
        <taxon>Pseudomonadota</taxon>
        <taxon>Gammaproteobacteria</taxon>
        <taxon>Alteromonadales</taxon>
        <taxon>Shewanellaceae</taxon>
        <taxon>Shewanella</taxon>
    </lineage>
</organism>
<evidence type="ECO:0000256" key="10">
    <source>
        <dbReference type="ARBA" id="ARBA00023157"/>
    </source>
</evidence>
<dbReference type="EC" id="1.11.1.26" evidence="4 16"/>
<evidence type="ECO:0000256" key="16">
    <source>
        <dbReference type="RuleBase" id="RU366004"/>
    </source>
</evidence>
<dbReference type="InterPro" id="IPR036249">
    <property type="entry name" value="Thioredoxin-like_sf"/>
</dbReference>
<feature type="active site" description="Cysteine sulfenic acid (-SOH) intermediate; for peroxidase activity" evidence="15">
    <location>
        <position position="75"/>
    </location>
</feature>
<proteinExistence type="inferred from homology"/>
<comment type="similarity">
    <text evidence="2 16">Belongs to the peroxiredoxin family. AhpC/Prx1 subfamily.</text>
</comment>
<evidence type="ECO:0000256" key="2">
    <source>
        <dbReference type="ARBA" id="ARBA00009796"/>
    </source>
</evidence>
<evidence type="ECO:0000256" key="13">
    <source>
        <dbReference type="ARBA" id="ARBA00032824"/>
    </source>
</evidence>
<evidence type="ECO:0000256" key="4">
    <source>
        <dbReference type="ARBA" id="ARBA00013021"/>
    </source>
</evidence>
<dbReference type="PANTHER" id="PTHR10681">
    <property type="entry name" value="THIOREDOXIN PEROXIDASE"/>
    <property type="match status" value="1"/>
</dbReference>
<dbReference type="PIRSF" id="PIRSF000239">
    <property type="entry name" value="AHPC"/>
    <property type="match status" value="1"/>
</dbReference>
<dbReference type="GO" id="GO:0045454">
    <property type="term" value="P:cell redox homeostasis"/>
    <property type="evidence" value="ECO:0007669"/>
    <property type="project" value="TreeGrafter"/>
</dbReference>
<feature type="domain" description="Thioredoxin" evidence="17">
    <location>
        <begin position="30"/>
        <end position="185"/>
    </location>
</feature>
<dbReference type="GO" id="GO:0008379">
    <property type="term" value="F:thioredoxin peroxidase activity"/>
    <property type="evidence" value="ECO:0007669"/>
    <property type="project" value="TreeGrafter"/>
</dbReference>
<reference evidence="18 19" key="1">
    <citation type="submission" date="2018-06" db="EMBL/GenBank/DDBJ databases">
        <authorList>
            <consortium name="Pathogen Informatics"/>
            <person name="Doyle S."/>
        </authorList>
    </citation>
    <scope>NUCLEOTIDE SEQUENCE [LARGE SCALE GENOMIC DNA]</scope>
    <source>
        <strain evidence="18 19">NCTC10736</strain>
    </source>
</reference>
<evidence type="ECO:0000256" key="5">
    <source>
        <dbReference type="ARBA" id="ARBA00017462"/>
    </source>
</evidence>
<dbReference type="CDD" id="cd03015">
    <property type="entry name" value="PRX_Typ2cys"/>
    <property type="match status" value="1"/>
</dbReference>
<dbReference type="FunFam" id="3.40.30.10:FF:000002">
    <property type="entry name" value="Alkyl hydroperoxide reductase C"/>
    <property type="match status" value="1"/>
</dbReference>
<dbReference type="Proteomes" id="UP000255061">
    <property type="component" value="Unassembled WGS sequence"/>
</dbReference>
<dbReference type="InterPro" id="IPR050217">
    <property type="entry name" value="Peroxiredoxin"/>
</dbReference>
<dbReference type="PROSITE" id="PS51352">
    <property type="entry name" value="THIOREDOXIN_2"/>
    <property type="match status" value="1"/>
</dbReference>
<evidence type="ECO:0000256" key="9">
    <source>
        <dbReference type="ARBA" id="ARBA00023002"/>
    </source>
</evidence>
<dbReference type="GO" id="GO:0102039">
    <property type="term" value="F:NADH-dependent peroxiredoxin activity"/>
    <property type="evidence" value="ECO:0007669"/>
    <property type="project" value="UniProtKB-EC"/>
</dbReference>
<keyword evidence="10 16" id="KW-1015">Disulfide bond</keyword>
<dbReference type="NCBIfam" id="TIGR03137">
    <property type="entry name" value="AhpC"/>
    <property type="match status" value="1"/>
</dbReference>
<evidence type="ECO:0000256" key="14">
    <source>
        <dbReference type="ARBA" id="ARBA00047572"/>
    </source>
</evidence>